<organism evidence="1 2">
    <name type="scientific">Halocaridina rubra</name>
    <name type="common">Hawaiian red shrimp</name>
    <dbReference type="NCBI Taxonomy" id="373956"/>
    <lineage>
        <taxon>Eukaryota</taxon>
        <taxon>Metazoa</taxon>
        <taxon>Ecdysozoa</taxon>
        <taxon>Arthropoda</taxon>
        <taxon>Crustacea</taxon>
        <taxon>Multicrustacea</taxon>
        <taxon>Malacostraca</taxon>
        <taxon>Eumalacostraca</taxon>
        <taxon>Eucarida</taxon>
        <taxon>Decapoda</taxon>
        <taxon>Pleocyemata</taxon>
        <taxon>Caridea</taxon>
        <taxon>Atyoidea</taxon>
        <taxon>Atyidae</taxon>
        <taxon>Halocaridina</taxon>
    </lineage>
</organism>
<dbReference type="EMBL" id="JAXCGZ010002534">
    <property type="protein sequence ID" value="KAK7083797.1"/>
    <property type="molecule type" value="Genomic_DNA"/>
</dbReference>
<name>A0AAN9AFI0_HALRR</name>
<keyword evidence="2" id="KW-1185">Reference proteome</keyword>
<feature type="non-terminal residue" evidence="1">
    <location>
        <position position="143"/>
    </location>
</feature>
<accession>A0AAN9AFI0</accession>
<sequence>MSPRDMRKLESALKARKTDNIKLVKYMKSPECLEHLWNIFNEKTSCKRHEDYQDMNLRKDLLWSGIGPFQLDEDDEQIMSVIDIMREEIKSKRPDYSNGADYAFRVWMPEAIKEALRVVKKVPESKLEEAMNKGYGETLTEKK</sequence>
<dbReference type="AlphaFoldDB" id="A0AAN9AFI0"/>
<evidence type="ECO:0000313" key="1">
    <source>
        <dbReference type="EMBL" id="KAK7083797.1"/>
    </source>
</evidence>
<evidence type="ECO:0000313" key="2">
    <source>
        <dbReference type="Proteomes" id="UP001381693"/>
    </source>
</evidence>
<protein>
    <submittedName>
        <fullName evidence="1">Uncharacterized protein</fullName>
    </submittedName>
</protein>
<comment type="caution">
    <text evidence="1">The sequence shown here is derived from an EMBL/GenBank/DDBJ whole genome shotgun (WGS) entry which is preliminary data.</text>
</comment>
<reference evidence="1 2" key="1">
    <citation type="submission" date="2023-11" db="EMBL/GenBank/DDBJ databases">
        <title>Halocaridina rubra genome assembly.</title>
        <authorList>
            <person name="Smith C."/>
        </authorList>
    </citation>
    <scope>NUCLEOTIDE SEQUENCE [LARGE SCALE GENOMIC DNA]</scope>
    <source>
        <strain evidence="1">EP-1</strain>
        <tissue evidence="1">Whole</tissue>
    </source>
</reference>
<gene>
    <name evidence="1" type="ORF">SK128_014563</name>
</gene>
<dbReference type="Proteomes" id="UP001381693">
    <property type="component" value="Unassembled WGS sequence"/>
</dbReference>
<proteinExistence type="predicted"/>